<evidence type="ECO:0000313" key="3">
    <source>
        <dbReference type="Proteomes" id="UP000630887"/>
    </source>
</evidence>
<evidence type="ECO:0000313" key="2">
    <source>
        <dbReference type="EMBL" id="GIG05326.1"/>
    </source>
</evidence>
<keyword evidence="3" id="KW-1185">Reference proteome</keyword>
<protein>
    <submittedName>
        <fullName evidence="2">Uncharacterized protein</fullName>
    </submittedName>
</protein>
<organism evidence="2 3">
    <name type="scientific">Catellatospora coxensis</name>
    <dbReference type="NCBI Taxonomy" id="310354"/>
    <lineage>
        <taxon>Bacteria</taxon>
        <taxon>Bacillati</taxon>
        <taxon>Actinomycetota</taxon>
        <taxon>Actinomycetes</taxon>
        <taxon>Micromonosporales</taxon>
        <taxon>Micromonosporaceae</taxon>
        <taxon>Catellatospora</taxon>
    </lineage>
</organism>
<gene>
    <name evidence="2" type="ORF">Cco03nite_20260</name>
</gene>
<feature type="region of interest" description="Disordered" evidence="1">
    <location>
        <begin position="1"/>
        <end position="29"/>
    </location>
</feature>
<reference evidence="2 3" key="1">
    <citation type="submission" date="2021-01" db="EMBL/GenBank/DDBJ databases">
        <title>Whole genome shotgun sequence of Catellatospora coxensis NBRC 107359.</title>
        <authorList>
            <person name="Komaki H."/>
            <person name="Tamura T."/>
        </authorList>
    </citation>
    <scope>NUCLEOTIDE SEQUENCE [LARGE SCALE GENOMIC DNA]</scope>
    <source>
        <strain evidence="2 3">NBRC 107359</strain>
    </source>
</reference>
<accession>A0A8J3P626</accession>
<dbReference type="AlphaFoldDB" id="A0A8J3P626"/>
<proteinExistence type="predicted"/>
<dbReference type="EMBL" id="BONI01000014">
    <property type="protein sequence ID" value="GIG05326.1"/>
    <property type="molecule type" value="Genomic_DNA"/>
</dbReference>
<evidence type="ECO:0000256" key="1">
    <source>
        <dbReference type="SAM" id="MobiDB-lite"/>
    </source>
</evidence>
<sequence length="53" mass="5652">MPVYGPAGHNADELVSHEAPPADPGVGTPEREALYLEHLLTRKSTDDVVAEKA</sequence>
<comment type="caution">
    <text evidence="2">The sequence shown here is derived from an EMBL/GenBank/DDBJ whole genome shotgun (WGS) entry which is preliminary data.</text>
</comment>
<dbReference type="Proteomes" id="UP000630887">
    <property type="component" value="Unassembled WGS sequence"/>
</dbReference>
<name>A0A8J3P626_9ACTN</name>